<dbReference type="PANTHER" id="PTHR43798:SF5">
    <property type="entry name" value="MONOACYLGLYCEROL LIPASE ABHD6"/>
    <property type="match status" value="1"/>
</dbReference>
<comment type="similarity">
    <text evidence="1">Belongs to the peptidase S33 family.</text>
</comment>
<keyword evidence="3" id="KW-0732">Signal</keyword>
<dbReference type="InterPro" id="IPR029058">
    <property type="entry name" value="AB_hydrolase_fold"/>
</dbReference>
<organism evidence="5 6">
    <name type="scientific">Chitinophaga eiseniae</name>
    <dbReference type="NCBI Taxonomy" id="634771"/>
    <lineage>
        <taxon>Bacteria</taxon>
        <taxon>Pseudomonadati</taxon>
        <taxon>Bacteroidota</taxon>
        <taxon>Chitinophagia</taxon>
        <taxon>Chitinophagales</taxon>
        <taxon>Chitinophagaceae</taxon>
        <taxon>Chitinophaga</taxon>
    </lineage>
</organism>
<dbReference type="InterPro" id="IPR050266">
    <property type="entry name" value="AB_hydrolase_sf"/>
</dbReference>
<evidence type="ECO:0000313" key="5">
    <source>
        <dbReference type="EMBL" id="SKA35854.1"/>
    </source>
</evidence>
<dbReference type="GO" id="GO:0046464">
    <property type="term" value="P:acylglycerol catabolic process"/>
    <property type="evidence" value="ECO:0007669"/>
    <property type="project" value="TreeGrafter"/>
</dbReference>
<dbReference type="GO" id="GO:0016020">
    <property type="term" value="C:membrane"/>
    <property type="evidence" value="ECO:0007669"/>
    <property type="project" value="TreeGrafter"/>
</dbReference>
<dbReference type="SUPFAM" id="SSF53474">
    <property type="entry name" value="alpha/beta-Hydrolases"/>
    <property type="match status" value="1"/>
</dbReference>
<reference evidence="6" key="1">
    <citation type="submission" date="2017-02" db="EMBL/GenBank/DDBJ databases">
        <authorList>
            <person name="Varghese N."/>
            <person name="Submissions S."/>
        </authorList>
    </citation>
    <scope>NUCLEOTIDE SEQUENCE [LARGE SCALE GENOMIC DNA]</scope>
    <source>
        <strain evidence="6">DSM 22224</strain>
    </source>
</reference>
<evidence type="ECO:0000259" key="4">
    <source>
        <dbReference type="Pfam" id="PF00561"/>
    </source>
</evidence>
<evidence type="ECO:0000313" key="6">
    <source>
        <dbReference type="Proteomes" id="UP000190367"/>
    </source>
</evidence>
<proteinExistence type="inferred from homology"/>
<dbReference type="GO" id="GO:0006508">
    <property type="term" value="P:proteolysis"/>
    <property type="evidence" value="ECO:0007669"/>
    <property type="project" value="InterPro"/>
</dbReference>
<feature type="chain" id="PRO_5012527004" evidence="3">
    <location>
        <begin position="22"/>
        <end position="321"/>
    </location>
</feature>
<name>A0A1T4T5S2_9BACT</name>
<dbReference type="Pfam" id="PF00561">
    <property type="entry name" value="Abhydrolase_1"/>
    <property type="match status" value="1"/>
</dbReference>
<accession>A0A1T4T5S2</accession>
<dbReference type="PRINTS" id="PR00793">
    <property type="entry name" value="PROAMNOPTASE"/>
</dbReference>
<dbReference type="STRING" id="634771.SAMN04488128_10416"/>
<dbReference type="InterPro" id="IPR002410">
    <property type="entry name" value="Peptidase_S33"/>
</dbReference>
<sequence>MKNCLCTLFFLVTFYANHALSQPLSYYDTLTIGGLKQVISVNGNPTGPVLLFLHGGPGESRIPGMEQVTGLLRTRFCVVMWDQRETGLTLQLNASAVPPALPLVAEDAYSLVTHLKQKFNKNKIYVLGESWGCLVGFRLAADHPESVAALMVVCPVTDQQRSERYALDTIKTWAAAHNNQTALAEISTVSVPFKNADDLYYSRKWMNQLSGTPFPAKDSVRIKEYLRDWSQTWMKPWNDATAVPLSKSIRKLKIPVYFFLGGKDLQTNALFSNAYFEQLKAPEKKVYWFKNEGHLLMYTAAAEVQKTILEDVLPRVTRFWR</sequence>
<evidence type="ECO:0000256" key="3">
    <source>
        <dbReference type="SAM" id="SignalP"/>
    </source>
</evidence>
<dbReference type="GO" id="GO:0047372">
    <property type="term" value="F:monoacylglycerol lipase activity"/>
    <property type="evidence" value="ECO:0007669"/>
    <property type="project" value="TreeGrafter"/>
</dbReference>
<protein>
    <submittedName>
        <fullName evidence="5">Pimeloyl-ACP methyl ester carboxylesterase</fullName>
    </submittedName>
</protein>
<dbReference type="GO" id="GO:0008233">
    <property type="term" value="F:peptidase activity"/>
    <property type="evidence" value="ECO:0007669"/>
    <property type="project" value="InterPro"/>
</dbReference>
<keyword evidence="2" id="KW-0378">Hydrolase</keyword>
<dbReference type="Gene3D" id="3.40.50.1820">
    <property type="entry name" value="alpha/beta hydrolase"/>
    <property type="match status" value="1"/>
</dbReference>
<feature type="signal peptide" evidence="3">
    <location>
        <begin position="1"/>
        <end position="21"/>
    </location>
</feature>
<dbReference type="Proteomes" id="UP000190367">
    <property type="component" value="Unassembled WGS sequence"/>
</dbReference>
<gene>
    <name evidence="5" type="ORF">SAMN04488128_10416</name>
</gene>
<dbReference type="EMBL" id="FUWZ01000004">
    <property type="protein sequence ID" value="SKA35854.1"/>
    <property type="molecule type" value="Genomic_DNA"/>
</dbReference>
<dbReference type="OrthoDB" id="9796770at2"/>
<dbReference type="AlphaFoldDB" id="A0A1T4T5S2"/>
<feature type="domain" description="AB hydrolase-1" evidence="4">
    <location>
        <begin position="48"/>
        <end position="299"/>
    </location>
</feature>
<dbReference type="RefSeq" id="WP_078671390.1">
    <property type="nucleotide sequence ID" value="NZ_FUWZ01000004.1"/>
</dbReference>
<evidence type="ECO:0000256" key="2">
    <source>
        <dbReference type="ARBA" id="ARBA00022801"/>
    </source>
</evidence>
<dbReference type="PANTHER" id="PTHR43798">
    <property type="entry name" value="MONOACYLGLYCEROL LIPASE"/>
    <property type="match status" value="1"/>
</dbReference>
<evidence type="ECO:0000256" key="1">
    <source>
        <dbReference type="ARBA" id="ARBA00010088"/>
    </source>
</evidence>
<keyword evidence="6" id="KW-1185">Reference proteome</keyword>
<dbReference type="InterPro" id="IPR000073">
    <property type="entry name" value="AB_hydrolase_1"/>
</dbReference>